<proteinExistence type="inferred from homology"/>
<feature type="region of interest" description="Disordered" evidence="9">
    <location>
        <begin position="89"/>
        <end position="117"/>
    </location>
</feature>
<keyword evidence="4" id="KW-0479">Metal-binding</keyword>
<evidence type="ECO:0000256" key="4">
    <source>
        <dbReference type="ARBA" id="ARBA00022723"/>
    </source>
</evidence>
<feature type="compositionally biased region" description="Low complexity" evidence="9">
    <location>
        <begin position="107"/>
        <end position="117"/>
    </location>
</feature>
<keyword evidence="3" id="KW-0217">Developmental protein</keyword>
<evidence type="ECO:0000256" key="3">
    <source>
        <dbReference type="ARBA" id="ARBA00022473"/>
    </source>
</evidence>
<evidence type="ECO:0000256" key="1">
    <source>
        <dbReference type="ARBA" id="ARBA00009577"/>
    </source>
</evidence>
<dbReference type="GO" id="GO:0045893">
    <property type="term" value="P:positive regulation of DNA-templated transcription"/>
    <property type="evidence" value="ECO:0007669"/>
    <property type="project" value="InterPro"/>
</dbReference>
<dbReference type="Ensembl" id="ENSABRT00000023923.1">
    <property type="protein sequence ID" value="ENSABRP00000016806.1"/>
    <property type="gene ID" value="ENSABRG00000014722.1"/>
</dbReference>
<dbReference type="PANTHER" id="PTHR31931">
    <property type="entry name" value="PROTEIN CHURCHILL"/>
    <property type="match status" value="1"/>
</dbReference>
<feature type="compositionally biased region" description="Pro residues" evidence="9">
    <location>
        <begin position="94"/>
        <end position="106"/>
    </location>
</feature>
<dbReference type="InterPro" id="IPR009508">
    <property type="entry name" value="Transcrpt_activator_Churchill"/>
</dbReference>
<name>A0A8B9CC92_9AVES</name>
<evidence type="ECO:0000256" key="9">
    <source>
        <dbReference type="SAM" id="MobiDB-lite"/>
    </source>
</evidence>
<evidence type="ECO:0000256" key="6">
    <source>
        <dbReference type="ARBA" id="ARBA00023015"/>
    </source>
</evidence>
<dbReference type="Proteomes" id="UP000694426">
    <property type="component" value="Unplaced"/>
</dbReference>
<comment type="similarity">
    <text evidence="1">Belongs to the Churchill family.</text>
</comment>
<dbReference type="GO" id="GO:0008543">
    <property type="term" value="P:fibroblast growth factor receptor signaling pathway"/>
    <property type="evidence" value="ECO:0007669"/>
    <property type="project" value="TreeGrafter"/>
</dbReference>
<evidence type="ECO:0000313" key="10">
    <source>
        <dbReference type="Ensembl" id="ENSABRP00000016806.1"/>
    </source>
</evidence>
<reference evidence="10" key="1">
    <citation type="submission" date="2025-08" db="UniProtKB">
        <authorList>
            <consortium name="Ensembl"/>
        </authorList>
    </citation>
    <scope>IDENTIFICATION</scope>
</reference>
<dbReference type="GO" id="GO:0008270">
    <property type="term" value="F:zinc ion binding"/>
    <property type="evidence" value="ECO:0007669"/>
    <property type="project" value="InterPro"/>
</dbReference>
<dbReference type="PANTHER" id="PTHR31931:SF2">
    <property type="entry name" value="PROTEIN CHURCHILL"/>
    <property type="match status" value="1"/>
</dbReference>
<keyword evidence="7" id="KW-0010">Activator</keyword>
<organism evidence="10 11">
    <name type="scientific">Anser brachyrhynchus</name>
    <name type="common">Pink-footed goose</name>
    <dbReference type="NCBI Taxonomy" id="132585"/>
    <lineage>
        <taxon>Eukaryota</taxon>
        <taxon>Metazoa</taxon>
        <taxon>Chordata</taxon>
        <taxon>Craniata</taxon>
        <taxon>Vertebrata</taxon>
        <taxon>Euteleostomi</taxon>
        <taxon>Archelosauria</taxon>
        <taxon>Archosauria</taxon>
        <taxon>Dinosauria</taxon>
        <taxon>Saurischia</taxon>
        <taxon>Theropoda</taxon>
        <taxon>Coelurosauria</taxon>
        <taxon>Aves</taxon>
        <taxon>Neognathae</taxon>
        <taxon>Galloanserae</taxon>
        <taxon>Anseriformes</taxon>
        <taxon>Anatidae</taxon>
        <taxon>Anserinae</taxon>
        <taxon>Anser</taxon>
    </lineage>
</organism>
<keyword evidence="5" id="KW-0862">Zinc</keyword>
<dbReference type="Pfam" id="PF06573">
    <property type="entry name" value="Churchill"/>
    <property type="match status" value="1"/>
</dbReference>
<evidence type="ECO:0000256" key="8">
    <source>
        <dbReference type="ARBA" id="ARBA00023163"/>
    </source>
</evidence>
<evidence type="ECO:0000313" key="11">
    <source>
        <dbReference type="Proteomes" id="UP000694426"/>
    </source>
</evidence>
<keyword evidence="11" id="KW-1185">Reference proteome</keyword>
<reference evidence="10" key="2">
    <citation type="submission" date="2025-09" db="UniProtKB">
        <authorList>
            <consortium name="Ensembl"/>
        </authorList>
    </citation>
    <scope>IDENTIFICATION</scope>
</reference>
<dbReference type="Gene3D" id="2.60.40.4240">
    <property type="entry name" value="Transcription activator, Churchill"/>
    <property type="match status" value="1"/>
</dbReference>
<evidence type="ECO:0000256" key="2">
    <source>
        <dbReference type="ARBA" id="ARBA00021000"/>
    </source>
</evidence>
<accession>A0A8B9CC92</accession>
<keyword evidence="6" id="KW-0805">Transcription regulation</keyword>
<evidence type="ECO:0000256" key="5">
    <source>
        <dbReference type="ARBA" id="ARBA00022833"/>
    </source>
</evidence>
<dbReference type="AlphaFoldDB" id="A0A8B9CC92"/>
<protein>
    <recommendedName>
        <fullName evidence="2">Protein Churchill</fullName>
    </recommendedName>
</protein>
<dbReference type="InterPro" id="IPR038543">
    <property type="entry name" value="Churchill_sf"/>
</dbReference>
<evidence type="ECO:0000256" key="7">
    <source>
        <dbReference type="ARBA" id="ARBA00023159"/>
    </source>
</evidence>
<sequence>MRRDTGEHRDDLQGCRGENTRTWRGGLYRGPAGLGAFLCTLISAAQAGVWLGGRHAHKSVQGHVRAYLCKNCHHLIARHEYTFSVVDDYQVRPPGAPRPPGGPVSPPSSLSPAPEAP</sequence>
<keyword evidence="8" id="KW-0804">Transcription</keyword>